<evidence type="ECO:0000256" key="4">
    <source>
        <dbReference type="ARBA" id="ARBA00015253"/>
    </source>
</evidence>
<evidence type="ECO:0000256" key="9">
    <source>
        <dbReference type="SAM" id="MobiDB-lite"/>
    </source>
</evidence>
<evidence type="ECO:0000313" key="13">
    <source>
        <dbReference type="Proteomes" id="UP000230605"/>
    </source>
</evidence>
<dbReference type="Proteomes" id="UP001302367">
    <property type="component" value="Chromosome 3"/>
</dbReference>
<dbReference type="InterPro" id="IPR011564">
    <property type="entry name" value="Telomer_end-bd_POT1/Cdc13"/>
</dbReference>
<gene>
    <name evidence="11" type="ORF">CB0940_02791</name>
    <name evidence="12" type="ORF">RHO25_004559</name>
</gene>
<reference evidence="12 14" key="2">
    <citation type="submission" date="2023-09" db="EMBL/GenBank/DDBJ databases">
        <title>Complete-Gapless Cercospora beticola genome.</title>
        <authorList>
            <person name="Wyatt N.A."/>
            <person name="Spanner R.E."/>
            <person name="Bolton M.D."/>
        </authorList>
    </citation>
    <scope>NUCLEOTIDE SEQUENCE [LARGE SCALE GENOMIC DNA]</scope>
    <source>
        <strain evidence="12">Cb09-40</strain>
    </source>
</reference>
<feature type="region of interest" description="Disordered" evidence="9">
    <location>
        <begin position="371"/>
        <end position="403"/>
    </location>
</feature>
<evidence type="ECO:0000256" key="3">
    <source>
        <dbReference type="ARBA" id="ARBA00008442"/>
    </source>
</evidence>
<evidence type="ECO:0000256" key="1">
    <source>
        <dbReference type="ARBA" id="ARBA00004123"/>
    </source>
</evidence>
<dbReference type="InterPro" id="IPR028389">
    <property type="entry name" value="POT1"/>
</dbReference>
<comment type="similarity">
    <text evidence="3">Belongs to the telombin family.</text>
</comment>
<dbReference type="PANTHER" id="PTHR14513">
    <property type="entry name" value="PROTECTION OF TELOMERES 1"/>
    <property type="match status" value="1"/>
</dbReference>
<comment type="subcellular location">
    <subcellularLocation>
        <location evidence="2">Chromosome</location>
        <location evidence="2">Telomere</location>
    </subcellularLocation>
    <subcellularLocation>
        <location evidence="1">Nucleus</location>
    </subcellularLocation>
</comment>
<protein>
    <recommendedName>
        <fullName evidence="4">Protection of telomeres protein 1</fullName>
    </recommendedName>
</protein>
<keyword evidence="6" id="KW-0779">Telomere</keyword>
<name>A0A2G5I1Y4_CERBT</name>
<evidence type="ECO:0000313" key="14">
    <source>
        <dbReference type="Proteomes" id="UP001302367"/>
    </source>
</evidence>
<dbReference type="EMBL" id="LKMD01000101">
    <property type="protein sequence ID" value="PIA98825.1"/>
    <property type="molecule type" value="Genomic_DNA"/>
</dbReference>
<keyword evidence="7" id="KW-0238">DNA-binding</keyword>
<dbReference type="Pfam" id="PF16686">
    <property type="entry name" value="POT1PC"/>
    <property type="match status" value="1"/>
</dbReference>
<keyword evidence="5" id="KW-0158">Chromosome</keyword>
<evidence type="ECO:0000256" key="5">
    <source>
        <dbReference type="ARBA" id="ARBA00022454"/>
    </source>
</evidence>
<evidence type="ECO:0000259" key="10">
    <source>
        <dbReference type="SMART" id="SM00976"/>
    </source>
</evidence>
<evidence type="ECO:0000256" key="7">
    <source>
        <dbReference type="ARBA" id="ARBA00023125"/>
    </source>
</evidence>
<dbReference type="SUPFAM" id="SSF50249">
    <property type="entry name" value="Nucleic acid-binding proteins"/>
    <property type="match status" value="2"/>
</dbReference>
<dbReference type="Gene3D" id="2.40.50.140">
    <property type="entry name" value="Nucleic acid-binding proteins"/>
    <property type="match status" value="2"/>
</dbReference>
<dbReference type="PANTHER" id="PTHR14513:SF0">
    <property type="entry name" value="PROTECTION OF TELOMERES PROTEIN 1"/>
    <property type="match status" value="1"/>
</dbReference>
<dbReference type="FunFam" id="2.40.50.140:FF:000303">
    <property type="entry name" value="Protection of telomeres protein 1"/>
    <property type="match status" value="1"/>
</dbReference>
<dbReference type="InterPro" id="IPR012340">
    <property type="entry name" value="NA-bd_OB-fold"/>
</dbReference>
<dbReference type="GO" id="GO:0000783">
    <property type="term" value="C:nuclear telomere cap complex"/>
    <property type="evidence" value="ECO:0007669"/>
    <property type="project" value="TreeGrafter"/>
</dbReference>
<sequence>MSIATPPKGFIDLAAAHKQPEGAFVNIIGVVVDFMEPMTTRTGQSMLTFRLLDYRLSMAAEGSQGLTCRSFREDADSLPKIRSIGDVVMFRNVKMATWEHQRIALTNWSTACLVFPEAAIPDPAFNYAYTKSLIERLGTEKDKAKFDLLEQEYIMNIKVEMKGRVQALHAKAASRALEEEYDSADRRPAKRQRISENFNAAVSGFGPKFRLIEDLRTWDFADMVGFVVKCFPTQYGGCDLYVTDYTANEYLRYYAPPEDETSEERDGDVFGYSNAPKKSWRGPFGHLVMKINVKPPHAAFAANNLNEGDLVLLRNVKRRTKSEAFMEGDMWPDHQDDTKIKIHRIKDTSGPECQAMLKRKEKYWLDRGAKLGQKEQSAAQKKSKAAKKREKKERKAAAAAAAAKDDGIAMNPNVRCHHDEGEVFFSVKEILDVDNVRHVNQTPNGVRYTLPFMNAKYRATVRVIDYHPKALEEFAVQLGVNNHDPDACYYEASPKYEWSFSLLLEEAGDNGKASERSSLWVHVHHDQAQFLLRDLDDPDDLRHRPEMLSQLREKLFLLWGNLLETAAGEALSNKPFQCCIEEYGIELDNPESALKGFQRMYSMFGTSIL</sequence>
<dbReference type="GO" id="GO:0016233">
    <property type="term" value="P:telomere capping"/>
    <property type="evidence" value="ECO:0007669"/>
    <property type="project" value="TreeGrafter"/>
</dbReference>
<keyword evidence="8" id="KW-0539">Nucleus</keyword>
<dbReference type="GO" id="GO:0098505">
    <property type="term" value="F:G-rich strand telomeric DNA binding"/>
    <property type="evidence" value="ECO:0007669"/>
    <property type="project" value="TreeGrafter"/>
</dbReference>
<evidence type="ECO:0000313" key="11">
    <source>
        <dbReference type="EMBL" id="PIA98825.1"/>
    </source>
</evidence>
<dbReference type="OrthoDB" id="2186770at2759"/>
<dbReference type="Pfam" id="PF02765">
    <property type="entry name" value="POT1"/>
    <property type="match status" value="1"/>
</dbReference>
<dbReference type="AlphaFoldDB" id="A0A2G5I1Y4"/>
<dbReference type="EMBL" id="CP134186">
    <property type="protein sequence ID" value="WPA99939.1"/>
    <property type="molecule type" value="Genomic_DNA"/>
</dbReference>
<evidence type="ECO:0000313" key="12">
    <source>
        <dbReference type="EMBL" id="WPA99939.1"/>
    </source>
</evidence>
<feature type="compositionally biased region" description="Basic residues" evidence="9">
    <location>
        <begin position="381"/>
        <end position="394"/>
    </location>
</feature>
<dbReference type="InterPro" id="IPR032042">
    <property type="entry name" value="POT1PC"/>
</dbReference>
<reference evidence="11 13" key="1">
    <citation type="submission" date="2015-10" db="EMBL/GenBank/DDBJ databases">
        <title>The cercosporin biosynthetic gene cluster was horizontally transferred to several fungal lineages and shown to be expanded in Cercospora beticola based on microsynteny with recipient genomes.</title>
        <authorList>
            <person name="De Jonge R."/>
            <person name="Ebert M.K."/>
            <person name="Suttle J.C."/>
            <person name="Jurick Ii W.M."/>
            <person name="Secor G.A."/>
            <person name="Thomma B.P."/>
            <person name="Van De Peer Y."/>
            <person name="Bolton M.D."/>
        </authorList>
    </citation>
    <scope>NUCLEOTIDE SEQUENCE [LARGE SCALE GENOMIC DNA]</scope>
    <source>
        <strain evidence="11 13">09-40</strain>
    </source>
</reference>
<proteinExistence type="inferred from homology"/>
<evidence type="ECO:0000256" key="2">
    <source>
        <dbReference type="ARBA" id="ARBA00004574"/>
    </source>
</evidence>
<dbReference type="GO" id="GO:0032210">
    <property type="term" value="P:regulation of telomere maintenance via telomerase"/>
    <property type="evidence" value="ECO:0007669"/>
    <property type="project" value="TreeGrafter"/>
</dbReference>
<dbReference type="SMART" id="SM00976">
    <property type="entry name" value="Telo_bind"/>
    <property type="match status" value="1"/>
</dbReference>
<dbReference type="GO" id="GO:0010521">
    <property type="term" value="F:telomerase inhibitor activity"/>
    <property type="evidence" value="ECO:0007669"/>
    <property type="project" value="TreeGrafter"/>
</dbReference>
<evidence type="ECO:0000256" key="8">
    <source>
        <dbReference type="ARBA" id="ARBA00023242"/>
    </source>
</evidence>
<feature type="domain" description="Telomeric single stranded DNA binding POT1/Cdc13" evidence="10">
    <location>
        <begin position="10"/>
        <end position="154"/>
    </location>
</feature>
<organism evidence="11 13">
    <name type="scientific">Cercospora beticola</name>
    <name type="common">Sugarbeet leaf spot fungus</name>
    <dbReference type="NCBI Taxonomy" id="122368"/>
    <lineage>
        <taxon>Eukaryota</taxon>
        <taxon>Fungi</taxon>
        <taxon>Dikarya</taxon>
        <taxon>Ascomycota</taxon>
        <taxon>Pezizomycotina</taxon>
        <taxon>Dothideomycetes</taxon>
        <taxon>Dothideomycetidae</taxon>
        <taxon>Mycosphaerellales</taxon>
        <taxon>Mycosphaerellaceae</taxon>
        <taxon>Cercospora</taxon>
    </lineage>
</organism>
<evidence type="ECO:0000256" key="6">
    <source>
        <dbReference type="ARBA" id="ARBA00022895"/>
    </source>
</evidence>
<dbReference type="Proteomes" id="UP000230605">
    <property type="component" value="Chromosome 3"/>
</dbReference>
<accession>A0A2G5I1Y4</accession>
<keyword evidence="14" id="KW-1185">Reference proteome</keyword>